<evidence type="ECO:0000256" key="1">
    <source>
        <dbReference type="SAM" id="MobiDB-lite"/>
    </source>
</evidence>
<dbReference type="EMBL" id="BPLR01012374">
    <property type="protein sequence ID" value="GIY53537.1"/>
    <property type="molecule type" value="Genomic_DNA"/>
</dbReference>
<proteinExistence type="predicted"/>
<dbReference type="AlphaFoldDB" id="A0AAV4U725"/>
<name>A0AAV4U725_CAEEX</name>
<keyword evidence="3" id="KW-1185">Reference proteome</keyword>
<dbReference type="Proteomes" id="UP001054945">
    <property type="component" value="Unassembled WGS sequence"/>
</dbReference>
<comment type="caution">
    <text evidence="2">The sequence shown here is derived from an EMBL/GenBank/DDBJ whole genome shotgun (WGS) entry which is preliminary data.</text>
</comment>
<sequence>MTILDDPSSFTSPFKWSLEGNGPRPPSLSGLLKPLVDAVENLMEVELLRTYHRQPSPKAFCTIPQLNVTTQSKNPED</sequence>
<accession>A0AAV4U725</accession>
<gene>
    <name evidence="2" type="ORF">CEXT_584571</name>
</gene>
<evidence type="ECO:0000313" key="2">
    <source>
        <dbReference type="EMBL" id="GIY53537.1"/>
    </source>
</evidence>
<organism evidence="2 3">
    <name type="scientific">Caerostris extrusa</name>
    <name type="common">Bark spider</name>
    <name type="synonym">Caerostris bankana</name>
    <dbReference type="NCBI Taxonomy" id="172846"/>
    <lineage>
        <taxon>Eukaryota</taxon>
        <taxon>Metazoa</taxon>
        <taxon>Ecdysozoa</taxon>
        <taxon>Arthropoda</taxon>
        <taxon>Chelicerata</taxon>
        <taxon>Arachnida</taxon>
        <taxon>Araneae</taxon>
        <taxon>Araneomorphae</taxon>
        <taxon>Entelegynae</taxon>
        <taxon>Araneoidea</taxon>
        <taxon>Araneidae</taxon>
        <taxon>Caerostris</taxon>
    </lineage>
</organism>
<feature type="region of interest" description="Disordered" evidence="1">
    <location>
        <begin position="1"/>
        <end position="24"/>
    </location>
</feature>
<reference evidence="2 3" key="1">
    <citation type="submission" date="2021-06" db="EMBL/GenBank/DDBJ databases">
        <title>Caerostris extrusa draft genome.</title>
        <authorList>
            <person name="Kono N."/>
            <person name="Arakawa K."/>
        </authorList>
    </citation>
    <scope>NUCLEOTIDE SEQUENCE [LARGE SCALE GENOMIC DNA]</scope>
</reference>
<protein>
    <submittedName>
        <fullName evidence="2">Uncharacterized protein</fullName>
    </submittedName>
</protein>
<evidence type="ECO:0000313" key="3">
    <source>
        <dbReference type="Proteomes" id="UP001054945"/>
    </source>
</evidence>